<gene>
    <name evidence="1" type="ORF">BQ8794_90107</name>
</gene>
<accession>A0A1R3VM20</accession>
<protein>
    <submittedName>
        <fullName evidence="1">Uncharacterized protein</fullName>
    </submittedName>
</protein>
<reference evidence="2" key="1">
    <citation type="submission" date="2017-01" db="EMBL/GenBank/DDBJ databases">
        <authorList>
            <person name="Brunel B."/>
        </authorList>
    </citation>
    <scope>NUCLEOTIDE SEQUENCE [LARGE SCALE GENOMIC DNA]</scope>
</reference>
<name>A0A1R3VM20_9HYPH</name>
<dbReference type="EMBL" id="FTPD01000082">
    <property type="protein sequence ID" value="SIT59942.1"/>
    <property type="molecule type" value="Genomic_DNA"/>
</dbReference>
<dbReference type="Proteomes" id="UP000188388">
    <property type="component" value="Unassembled WGS sequence"/>
</dbReference>
<organism evidence="1 2">
    <name type="scientific">Mesorhizobium prunaredense</name>
    <dbReference type="NCBI Taxonomy" id="1631249"/>
    <lineage>
        <taxon>Bacteria</taxon>
        <taxon>Pseudomonadati</taxon>
        <taxon>Pseudomonadota</taxon>
        <taxon>Alphaproteobacteria</taxon>
        <taxon>Hyphomicrobiales</taxon>
        <taxon>Phyllobacteriaceae</taxon>
        <taxon>Mesorhizobium</taxon>
    </lineage>
</organism>
<dbReference type="STRING" id="1631249.BQ8794_90107"/>
<sequence>MIVCNGCSLWNAVIRLVDWVRESGAKTGRSAEVRSPSASGVTCSFWQMSRTAASPRDVRDIRIAAASNGLMSRYLVLEQAIVLRSLVGTVLPLGQRGCKCRFVSMSIPPS</sequence>
<dbReference type="AlphaFoldDB" id="A0A1R3VM20"/>
<evidence type="ECO:0000313" key="1">
    <source>
        <dbReference type="EMBL" id="SIT59942.1"/>
    </source>
</evidence>
<evidence type="ECO:0000313" key="2">
    <source>
        <dbReference type="Proteomes" id="UP000188388"/>
    </source>
</evidence>
<proteinExistence type="predicted"/>
<keyword evidence="2" id="KW-1185">Reference proteome</keyword>